<dbReference type="Proteomes" id="UP000717328">
    <property type="component" value="Unassembled WGS sequence"/>
</dbReference>
<protein>
    <submittedName>
        <fullName evidence="3">Uncharacterized protein</fullName>
    </submittedName>
</protein>
<feature type="chain" id="PRO_5040276037" evidence="2">
    <location>
        <begin position="24"/>
        <end position="136"/>
    </location>
</feature>
<reference evidence="3" key="2">
    <citation type="submission" date="2021-10" db="EMBL/GenBank/DDBJ databases">
        <title>Phylogenomics reveals ancestral predisposition of the termite-cultivated fungus Termitomyces towards a domesticated lifestyle.</title>
        <authorList>
            <person name="Auxier B."/>
            <person name="Grum-Grzhimaylo A."/>
            <person name="Cardenas M.E."/>
            <person name="Lodge J.D."/>
            <person name="Laessoe T."/>
            <person name="Pedersen O."/>
            <person name="Smith M.E."/>
            <person name="Kuyper T.W."/>
            <person name="Franco-Molano E.A."/>
            <person name="Baroni T.J."/>
            <person name="Aanen D.K."/>
        </authorList>
    </citation>
    <scope>NUCLEOTIDE SEQUENCE</scope>
    <source>
        <strain evidence="3">D49</strain>
    </source>
</reference>
<dbReference type="OrthoDB" id="5980780at2759"/>
<sequence length="136" mass="14055">MKHILPLVLTALSCIQYLPSVSATPLPGFPGFGPGPAVPPTAVSTATSTSSTSTTSTSATPSTSASSTQLNEINSILQNRLSIIVGGLASPSSISAWLSTLGANGQWPASEVDYTTGCAARRSNWPAQEHWQRISK</sequence>
<evidence type="ECO:0000313" key="4">
    <source>
        <dbReference type="Proteomes" id="UP000717328"/>
    </source>
</evidence>
<dbReference type="EMBL" id="JABCKI010005852">
    <property type="protein sequence ID" value="KAG5637192.1"/>
    <property type="molecule type" value="Genomic_DNA"/>
</dbReference>
<organism evidence="3 4">
    <name type="scientific">Sphagnurus paluster</name>
    <dbReference type="NCBI Taxonomy" id="117069"/>
    <lineage>
        <taxon>Eukaryota</taxon>
        <taxon>Fungi</taxon>
        <taxon>Dikarya</taxon>
        <taxon>Basidiomycota</taxon>
        <taxon>Agaricomycotina</taxon>
        <taxon>Agaricomycetes</taxon>
        <taxon>Agaricomycetidae</taxon>
        <taxon>Agaricales</taxon>
        <taxon>Tricholomatineae</taxon>
        <taxon>Lyophyllaceae</taxon>
        <taxon>Sphagnurus</taxon>
    </lineage>
</organism>
<keyword evidence="4" id="KW-1185">Reference proteome</keyword>
<feature type="region of interest" description="Disordered" evidence="1">
    <location>
        <begin position="34"/>
        <end position="68"/>
    </location>
</feature>
<comment type="caution">
    <text evidence="3">The sequence shown here is derived from an EMBL/GenBank/DDBJ whole genome shotgun (WGS) entry which is preliminary data.</text>
</comment>
<evidence type="ECO:0000256" key="2">
    <source>
        <dbReference type="SAM" id="SignalP"/>
    </source>
</evidence>
<proteinExistence type="predicted"/>
<feature type="compositionally biased region" description="Low complexity" evidence="1">
    <location>
        <begin position="40"/>
        <end position="68"/>
    </location>
</feature>
<dbReference type="AlphaFoldDB" id="A0A9P7FY28"/>
<reference evidence="3" key="1">
    <citation type="submission" date="2021-02" db="EMBL/GenBank/DDBJ databases">
        <authorList>
            <person name="Nieuwenhuis M."/>
            <person name="Van De Peppel L.J.J."/>
        </authorList>
    </citation>
    <scope>NUCLEOTIDE SEQUENCE</scope>
    <source>
        <strain evidence="3">D49</strain>
    </source>
</reference>
<feature type="signal peptide" evidence="2">
    <location>
        <begin position="1"/>
        <end position="23"/>
    </location>
</feature>
<accession>A0A9P7FY28</accession>
<evidence type="ECO:0000313" key="3">
    <source>
        <dbReference type="EMBL" id="KAG5637192.1"/>
    </source>
</evidence>
<gene>
    <name evidence="3" type="ORF">H0H81_005449</name>
</gene>
<keyword evidence="2" id="KW-0732">Signal</keyword>
<name>A0A9P7FY28_9AGAR</name>
<evidence type="ECO:0000256" key="1">
    <source>
        <dbReference type="SAM" id="MobiDB-lite"/>
    </source>
</evidence>